<reference evidence="1 2" key="1">
    <citation type="submission" date="2019-06" db="EMBL/GenBank/DDBJ databases">
        <authorList>
            <person name="Yang Y."/>
        </authorList>
    </citation>
    <scope>NUCLEOTIDE SEQUENCE [LARGE SCALE GENOMIC DNA]</scope>
    <source>
        <strain evidence="1 2">BIT-26</strain>
    </source>
</reference>
<comment type="caution">
    <text evidence="1">The sequence shown here is derived from an EMBL/GenBank/DDBJ whole genome shotgun (WGS) entry which is preliminary data.</text>
</comment>
<name>A0A506V6K5_9GAMM</name>
<proteinExistence type="predicted"/>
<evidence type="ECO:0000313" key="1">
    <source>
        <dbReference type="EMBL" id="TPW41069.1"/>
    </source>
</evidence>
<organism evidence="1 2">
    <name type="scientific">Mixta tenebrionis</name>
    <dbReference type="NCBI Taxonomy" id="2562439"/>
    <lineage>
        <taxon>Bacteria</taxon>
        <taxon>Pseudomonadati</taxon>
        <taxon>Pseudomonadota</taxon>
        <taxon>Gammaproteobacteria</taxon>
        <taxon>Enterobacterales</taxon>
        <taxon>Erwiniaceae</taxon>
        <taxon>Mixta</taxon>
    </lineage>
</organism>
<dbReference type="Pfam" id="PF10809">
    <property type="entry name" value="DUF2732"/>
    <property type="match status" value="1"/>
</dbReference>
<sequence length="71" mass="7910">MLNSENELFEVDESALQAIIAAERKECALAVAVRLVAIALRINLLDLNGAEAAELLRQEAECYQRASWELH</sequence>
<keyword evidence="2" id="KW-1185">Reference proteome</keyword>
<evidence type="ECO:0000313" key="2">
    <source>
        <dbReference type="Proteomes" id="UP000319523"/>
    </source>
</evidence>
<gene>
    <name evidence="1" type="ORF">FKM52_16395</name>
</gene>
<dbReference type="Proteomes" id="UP000319523">
    <property type="component" value="Unassembled WGS sequence"/>
</dbReference>
<dbReference type="InterPro" id="IPR020126">
    <property type="entry name" value="DUF2732"/>
</dbReference>
<dbReference type="EMBL" id="VHQI01000010">
    <property type="protein sequence ID" value="TPW41069.1"/>
    <property type="molecule type" value="Genomic_DNA"/>
</dbReference>
<protein>
    <submittedName>
        <fullName evidence="1">DUF2732 family protein</fullName>
    </submittedName>
</protein>
<accession>A0A506V6K5</accession>
<dbReference type="RefSeq" id="WP_141177227.1">
    <property type="nucleotide sequence ID" value="NZ_JBHUFX010000034.1"/>
</dbReference>
<dbReference type="AlphaFoldDB" id="A0A506V6K5"/>